<accession>A0AAD4Q496</accession>
<feature type="transmembrane region" description="Helical" evidence="1">
    <location>
        <begin position="27"/>
        <end position="47"/>
    </location>
</feature>
<evidence type="ECO:0000256" key="1">
    <source>
        <dbReference type="SAM" id="Phobius"/>
    </source>
</evidence>
<dbReference type="Proteomes" id="UP001201262">
    <property type="component" value="Unassembled WGS sequence"/>
</dbReference>
<keyword evidence="1" id="KW-0472">Membrane</keyword>
<organism evidence="2 3">
    <name type="scientific">Talaromyces proteolyticus</name>
    <dbReference type="NCBI Taxonomy" id="1131652"/>
    <lineage>
        <taxon>Eukaryota</taxon>
        <taxon>Fungi</taxon>
        <taxon>Dikarya</taxon>
        <taxon>Ascomycota</taxon>
        <taxon>Pezizomycotina</taxon>
        <taxon>Eurotiomycetes</taxon>
        <taxon>Eurotiomycetidae</taxon>
        <taxon>Eurotiales</taxon>
        <taxon>Trichocomaceae</taxon>
        <taxon>Talaromyces</taxon>
        <taxon>Talaromyces sect. Bacilispori</taxon>
    </lineage>
</organism>
<evidence type="ECO:0000313" key="3">
    <source>
        <dbReference type="Proteomes" id="UP001201262"/>
    </source>
</evidence>
<name>A0AAD4Q496_9EURO</name>
<proteinExistence type="predicted"/>
<sequence>MSVWSPANSEFFDSPLFILLFLDIVQGYLWTVIGTCMMDPTFCFTIFGSLKYMMRRSVSPLFHAFEVEMHHS</sequence>
<comment type="caution">
    <text evidence="2">The sequence shown here is derived from an EMBL/GenBank/DDBJ whole genome shotgun (WGS) entry which is preliminary data.</text>
</comment>
<protein>
    <submittedName>
        <fullName evidence="2">Uncharacterized protein</fullName>
    </submittedName>
</protein>
<evidence type="ECO:0000313" key="2">
    <source>
        <dbReference type="EMBL" id="KAH8702457.1"/>
    </source>
</evidence>
<keyword evidence="1" id="KW-1133">Transmembrane helix</keyword>
<dbReference type="RefSeq" id="XP_046075833.1">
    <property type="nucleotide sequence ID" value="XM_046209264.1"/>
</dbReference>
<dbReference type="GeneID" id="70239551"/>
<dbReference type="EMBL" id="JAJTJA010000003">
    <property type="protein sequence ID" value="KAH8702457.1"/>
    <property type="molecule type" value="Genomic_DNA"/>
</dbReference>
<gene>
    <name evidence="2" type="ORF">BGW36DRAFT_117240</name>
</gene>
<keyword evidence="1" id="KW-0812">Transmembrane</keyword>
<dbReference type="AlphaFoldDB" id="A0AAD4Q496"/>
<keyword evidence="3" id="KW-1185">Reference proteome</keyword>
<reference evidence="2" key="1">
    <citation type="submission" date="2021-12" db="EMBL/GenBank/DDBJ databases">
        <title>Convergent genome expansion in fungi linked to evolution of root-endophyte symbiosis.</title>
        <authorList>
            <consortium name="DOE Joint Genome Institute"/>
            <person name="Ke Y.-H."/>
            <person name="Bonito G."/>
            <person name="Liao H.-L."/>
            <person name="Looney B."/>
            <person name="Rojas-Flechas A."/>
            <person name="Nash J."/>
            <person name="Hameed K."/>
            <person name="Schadt C."/>
            <person name="Martin F."/>
            <person name="Crous P.W."/>
            <person name="Miettinen O."/>
            <person name="Magnuson J.K."/>
            <person name="Labbe J."/>
            <person name="Jacobson D."/>
            <person name="Doktycz M.J."/>
            <person name="Veneault-Fourrey C."/>
            <person name="Kuo A."/>
            <person name="Mondo S."/>
            <person name="Calhoun S."/>
            <person name="Riley R."/>
            <person name="Ohm R."/>
            <person name="LaButti K."/>
            <person name="Andreopoulos B."/>
            <person name="Pangilinan J."/>
            <person name="Nolan M."/>
            <person name="Tritt A."/>
            <person name="Clum A."/>
            <person name="Lipzen A."/>
            <person name="Daum C."/>
            <person name="Barry K."/>
            <person name="Grigoriev I.V."/>
            <person name="Vilgalys R."/>
        </authorList>
    </citation>
    <scope>NUCLEOTIDE SEQUENCE</scope>
    <source>
        <strain evidence="2">PMI_201</strain>
    </source>
</reference>